<accession>A0ABQ4E569</accession>
<dbReference type="EMBL" id="BONW01000022">
    <property type="protein sequence ID" value="GIG89841.1"/>
    <property type="molecule type" value="Genomic_DNA"/>
</dbReference>
<keyword evidence="2" id="KW-0413">Isomerase</keyword>
<protein>
    <submittedName>
        <fullName evidence="2">Maleylpyruvate isomerase</fullName>
    </submittedName>
</protein>
<dbReference type="Gene3D" id="1.20.120.450">
    <property type="entry name" value="dinb family like domain"/>
    <property type="match status" value="1"/>
</dbReference>
<evidence type="ECO:0000313" key="2">
    <source>
        <dbReference type="EMBL" id="GIG89841.1"/>
    </source>
</evidence>
<reference evidence="2 3" key="1">
    <citation type="submission" date="2021-01" db="EMBL/GenBank/DDBJ databases">
        <title>Whole genome shotgun sequence of Plantactinospora endophytica NBRC 110450.</title>
        <authorList>
            <person name="Komaki H."/>
            <person name="Tamura T."/>
        </authorList>
    </citation>
    <scope>NUCLEOTIDE SEQUENCE [LARGE SCALE GENOMIC DNA]</scope>
    <source>
        <strain evidence="2 3">NBRC 110450</strain>
    </source>
</reference>
<feature type="domain" description="Mycothiol-dependent maleylpyruvate isomerase metal-binding" evidence="1">
    <location>
        <begin position="13"/>
        <end position="148"/>
    </location>
</feature>
<dbReference type="Pfam" id="PF11716">
    <property type="entry name" value="MDMPI_N"/>
    <property type="match status" value="1"/>
</dbReference>
<sequence length="251" mass="26377">MTLDPLALLPEVDRATERLLRTVDGLDDAAIGEPSLLPGWTRGHVLTHLARNADSYVNLLTSARTGADIPQYPSAVARNADIAAGAARPAAAHLADLRASAERFAEAARQMPAEAWAGQVRSTRGLRPAATLAWGRLREVEVHHVDLAAGYRSADWPDAFGQRLLHEVAHDLAGRDDPLALVLRPAETGQPLTVGTGRGRPVGIPAPDSGPELRTVAGPAHELAGWLTGRSSGTGLVVTPAGPLPAPPPWI</sequence>
<dbReference type="SUPFAM" id="SSF109854">
    <property type="entry name" value="DinB/YfiT-like putative metalloenzymes"/>
    <property type="match status" value="1"/>
</dbReference>
<dbReference type="InterPro" id="IPR024344">
    <property type="entry name" value="MDMPI_metal-binding"/>
</dbReference>
<evidence type="ECO:0000313" key="3">
    <source>
        <dbReference type="Proteomes" id="UP000646749"/>
    </source>
</evidence>
<dbReference type="InterPro" id="IPR017517">
    <property type="entry name" value="Maleyloyr_isom"/>
</dbReference>
<dbReference type="Proteomes" id="UP000646749">
    <property type="component" value="Unassembled WGS sequence"/>
</dbReference>
<proteinExistence type="predicted"/>
<evidence type="ECO:0000259" key="1">
    <source>
        <dbReference type="Pfam" id="PF11716"/>
    </source>
</evidence>
<dbReference type="GO" id="GO:0016853">
    <property type="term" value="F:isomerase activity"/>
    <property type="evidence" value="ECO:0007669"/>
    <property type="project" value="UniProtKB-KW"/>
</dbReference>
<gene>
    <name evidence="2" type="ORF">Pen02_47770</name>
</gene>
<dbReference type="NCBIfam" id="TIGR03083">
    <property type="entry name" value="maleylpyruvate isomerase family mycothiol-dependent enzyme"/>
    <property type="match status" value="1"/>
</dbReference>
<dbReference type="InterPro" id="IPR036527">
    <property type="entry name" value="SCP2_sterol-bd_dom_sf"/>
</dbReference>
<comment type="caution">
    <text evidence="2">The sequence shown here is derived from an EMBL/GenBank/DDBJ whole genome shotgun (WGS) entry which is preliminary data.</text>
</comment>
<name>A0ABQ4E569_9ACTN</name>
<keyword evidence="3" id="KW-1185">Reference proteome</keyword>
<dbReference type="RefSeq" id="WP_203868297.1">
    <property type="nucleotide sequence ID" value="NZ_BONW01000022.1"/>
</dbReference>
<organism evidence="2 3">
    <name type="scientific">Plantactinospora endophytica</name>
    <dbReference type="NCBI Taxonomy" id="673535"/>
    <lineage>
        <taxon>Bacteria</taxon>
        <taxon>Bacillati</taxon>
        <taxon>Actinomycetota</taxon>
        <taxon>Actinomycetes</taxon>
        <taxon>Micromonosporales</taxon>
        <taxon>Micromonosporaceae</taxon>
        <taxon>Plantactinospora</taxon>
    </lineage>
</organism>
<dbReference type="InterPro" id="IPR034660">
    <property type="entry name" value="DinB/YfiT-like"/>
</dbReference>
<dbReference type="SUPFAM" id="SSF55718">
    <property type="entry name" value="SCP-like"/>
    <property type="match status" value="1"/>
</dbReference>
<dbReference type="Gene3D" id="3.30.1050.20">
    <property type="match status" value="1"/>
</dbReference>